<evidence type="ECO:0000313" key="1">
    <source>
        <dbReference type="EMBL" id="CAF0750526.1"/>
    </source>
</evidence>
<evidence type="ECO:0000313" key="3">
    <source>
        <dbReference type="Proteomes" id="UP000663870"/>
    </source>
</evidence>
<dbReference type="EMBL" id="CAJNOH010000013">
    <property type="protein sequence ID" value="CAF0750526.1"/>
    <property type="molecule type" value="Genomic_DNA"/>
</dbReference>
<dbReference type="EMBL" id="CAJNOL010000110">
    <property type="protein sequence ID" value="CAF0853857.1"/>
    <property type="molecule type" value="Genomic_DNA"/>
</dbReference>
<gene>
    <name evidence="2" type="ORF">JXQ802_LOCUS6831</name>
    <name evidence="1" type="ORF">PYM288_LOCUS2062</name>
</gene>
<name>A0A813W7L4_9BILA</name>
<reference evidence="2" key="1">
    <citation type="submission" date="2021-02" db="EMBL/GenBank/DDBJ databases">
        <authorList>
            <person name="Nowell W R."/>
        </authorList>
    </citation>
    <scope>NUCLEOTIDE SEQUENCE</scope>
</reference>
<dbReference type="Proteomes" id="UP000663854">
    <property type="component" value="Unassembled WGS sequence"/>
</dbReference>
<organism evidence="2 3">
    <name type="scientific">Rotaria sordida</name>
    <dbReference type="NCBI Taxonomy" id="392033"/>
    <lineage>
        <taxon>Eukaryota</taxon>
        <taxon>Metazoa</taxon>
        <taxon>Spiralia</taxon>
        <taxon>Gnathifera</taxon>
        <taxon>Rotifera</taxon>
        <taxon>Eurotatoria</taxon>
        <taxon>Bdelloidea</taxon>
        <taxon>Philodinida</taxon>
        <taxon>Philodinidae</taxon>
        <taxon>Rotaria</taxon>
    </lineage>
</organism>
<proteinExistence type="predicted"/>
<comment type="caution">
    <text evidence="2">The sequence shown here is derived from an EMBL/GenBank/DDBJ whole genome shotgun (WGS) entry which is preliminary data.</text>
</comment>
<dbReference type="Proteomes" id="UP000663870">
    <property type="component" value="Unassembled WGS sequence"/>
</dbReference>
<sequence>MKKMTRLEDLSNEIFFEIFDYLHALDIFTAFSTLNQRITLILSSIPLHIVVSSSHCHRQIKFLSFYLINHAHQVVSISLEDSIRDFTSVISFFFIQHTFENLEHCSLYSSYWSIQSRTALEQLKNLIKLRSLRFIVTNHMQLYEKEKQYISQTILTHQSFSLRSLDFVFYFNHSHLTTAVTLNWTLTSMSLTFYDLPRRLSIYCVLHVFHIYRALRRLRVLISIPTNPNIYHAYAPMLPAAFQDNLPVLPYLKFFDLQTITMCNIDSLSVILRCMPNLRQFIFTITSSKRISRYIRDLLDGYKWQHLFSMRAVINMDDIVHSFQYFVEHYDGWHMSVECSRLWTEKLKECISLRTLTYSTNRQEYNSLEPSMILGTLHVQSTLITDDQYHNFHQHNTKLKVIVPIHIAITGNLPSSAPFQNVQHLVIVFQQSTLTLWENLLKLISMYHQENDEIGSKQYVNVLKSYVDLSTIKRIDFEPKNDISQLYYIEQILLLSSNIIELKIGTQLFLSLTLFDNPSLMSIFNQLQTLELLTENVDGLELLTANVYFSLKYASKLIQHFSSLTDIRLQVYSFDICARLVDILLDGLVTLLYLKIYFVNGVVFDNPNLRDYIIEKRHQAFPCRNFNNDHVIVILQKQSLEIYLA</sequence>
<evidence type="ECO:0000313" key="2">
    <source>
        <dbReference type="EMBL" id="CAF0853857.1"/>
    </source>
</evidence>
<keyword evidence="3" id="KW-1185">Reference proteome</keyword>
<protein>
    <recommendedName>
        <fullName evidence="4">F-box domain-containing protein</fullName>
    </recommendedName>
</protein>
<evidence type="ECO:0008006" key="4">
    <source>
        <dbReference type="Google" id="ProtNLM"/>
    </source>
</evidence>
<accession>A0A813W7L4</accession>
<dbReference type="AlphaFoldDB" id="A0A813W7L4"/>